<evidence type="ECO:0000313" key="3">
    <source>
        <dbReference type="Proteomes" id="UP000425817"/>
    </source>
</evidence>
<keyword evidence="1" id="KW-1133">Transmembrane helix</keyword>
<organism evidence="2 3">
    <name type="scientific">Variovorax paradoxus</name>
    <dbReference type="NCBI Taxonomy" id="34073"/>
    <lineage>
        <taxon>Bacteria</taxon>
        <taxon>Pseudomonadati</taxon>
        <taxon>Pseudomonadota</taxon>
        <taxon>Betaproteobacteria</taxon>
        <taxon>Burkholderiales</taxon>
        <taxon>Comamonadaceae</taxon>
        <taxon>Variovorax</taxon>
    </lineage>
</organism>
<feature type="transmembrane region" description="Helical" evidence="1">
    <location>
        <begin position="54"/>
        <end position="73"/>
    </location>
</feature>
<protein>
    <submittedName>
        <fullName evidence="2">Uncharacterized protein</fullName>
    </submittedName>
</protein>
<reference evidence="2 3" key="1">
    <citation type="submission" date="2019-12" db="EMBL/GenBank/DDBJ databases">
        <title>Hybrid Genome Assemblies of two High G+C Isolates from Undergraduate Microbiology Courses.</title>
        <authorList>
            <person name="Ne Ville C.J."/>
            <person name="Enright D."/>
            <person name="Hernandez I."/>
            <person name="Dodsworth J."/>
            <person name="Orwin P.M."/>
        </authorList>
    </citation>
    <scope>NUCLEOTIDE SEQUENCE [LARGE SCALE GENOMIC DNA]</scope>
    <source>
        <strain evidence="2 3">CSUSB</strain>
    </source>
</reference>
<keyword evidence="1" id="KW-0472">Membrane</keyword>
<gene>
    <name evidence="2" type="ORF">GOQ09_19025</name>
</gene>
<evidence type="ECO:0000313" key="2">
    <source>
        <dbReference type="EMBL" id="QGW83549.1"/>
    </source>
</evidence>
<evidence type="ECO:0000256" key="1">
    <source>
        <dbReference type="SAM" id="Phobius"/>
    </source>
</evidence>
<accession>A0A6I6HKY6</accession>
<keyword evidence="1" id="KW-0812">Transmembrane</keyword>
<dbReference type="OrthoDB" id="9860611at2"/>
<dbReference type="RefSeq" id="WP_157614946.1">
    <property type="nucleotide sequence ID" value="NZ_CP046622.1"/>
</dbReference>
<feature type="transmembrane region" description="Helical" evidence="1">
    <location>
        <begin position="12"/>
        <end position="42"/>
    </location>
</feature>
<sequence length="131" mass="14673">MMGRKHGWIATFLLLALIFGLAFALGMALMLGIVIPAYLWLLTDIWQWTPVNRWLRFVVLAAIGGVLMGALFTNYQWLVHTSSSLARKVVTTALVVVIYITLLVVLREWIGKILPVKLRCDAASLTTLKSF</sequence>
<name>A0A6I6HKY6_VARPD</name>
<feature type="transmembrane region" description="Helical" evidence="1">
    <location>
        <begin position="85"/>
        <end position="106"/>
    </location>
</feature>
<dbReference type="Proteomes" id="UP000425817">
    <property type="component" value="Chromosome"/>
</dbReference>
<dbReference type="EMBL" id="CP046622">
    <property type="protein sequence ID" value="QGW83549.1"/>
    <property type="molecule type" value="Genomic_DNA"/>
</dbReference>
<dbReference type="AlphaFoldDB" id="A0A6I6HKY6"/>
<proteinExistence type="predicted"/>